<dbReference type="GO" id="GO:0000160">
    <property type="term" value="P:phosphorelay signal transduction system"/>
    <property type="evidence" value="ECO:0007669"/>
    <property type="project" value="InterPro"/>
</dbReference>
<dbReference type="Proteomes" id="UP001165565">
    <property type="component" value="Unassembled WGS sequence"/>
</dbReference>
<sequence>MASQTLQGCRILIVEDEFLLADDLAHVLDDAGATVLGPVPSVRDALELIAGEKAIDFAVLDVNLHGDMVFPVADALVARSVPFVFAIGYDEWSLPERFFTVPRLEKPFRPERLSSKLEPLISCGAQQHH</sequence>
<organism evidence="3 4">
    <name type="scientific">Sphingomonas lycopersici</name>
    <dbReference type="NCBI Taxonomy" id="2951807"/>
    <lineage>
        <taxon>Bacteria</taxon>
        <taxon>Pseudomonadati</taxon>
        <taxon>Pseudomonadota</taxon>
        <taxon>Alphaproteobacteria</taxon>
        <taxon>Sphingomonadales</taxon>
        <taxon>Sphingomonadaceae</taxon>
        <taxon>Sphingomonas</taxon>
    </lineage>
</organism>
<keyword evidence="1" id="KW-0597">Phosphoprotein</keyword>
<dbReference type="AlphaFoldDB" id="A0AA41ZBV5"/>
<evidence type="ECO:0000313" key="3">
    <source>
        <dbReference type="EMBL" id="MCW6534054.1"/>
    </source>
</evidence>
<accession>A0AA41ZBV5</accession>
<feature type="modified residue" description="4-aspartylphosphate" evidence="1">
    <location>
        <position position="61"/>
    </location>
</feature>
<feature type="domain" description="Response regulatory" evidence="2">
    <location>
        <begin position="10"/>
        <end position="121"/>
    </location>
</feature>
<reference evidence="3" key="1">
    <citation type="submission" date="2022-06" db="EMBL/GenBank/DDBJ databases">
        <title>Sphingomonas sp. nov. isolated from rhizosphere soil of tomato.</title>
        <authorList>
            <person name="Dong H."/>
            <person name="Gao R."/>
        </authorList>
    </citation>
    <scope>NUCLEOTIDE SEQUENCE</scope>
    <source>
        <strain evidence="3">MMSM24</strain>
    </source>
</reference>
<keyword evidence="4" id="KW-1185">Reference proteome</keyword>
<gene>
    <name evidence="3" type="ORF">NEE01_04575</name>
</gene>
<dbReference type="SUPFAM" id="SSF52172">
    <property type="entry name" value="CheY-like"/>
    <property type="match status" value="1"/>
</dbReference>
<dbReference type="InterPro" id="IPR001789">
    <property type="entry name" value="Sig_transdc_resp-reg_receiver"/>
</dbReference>
<name>A0AA41ZBV5_9SPHN</name>
<dbReference type="EMBL" id="JANFAV010000002">
    <property type="protein sequence ID" value="MCW6534054.1"/>
    <property type="molecule type" value="Genomic_DNA"/>
</dbReference>
<dbReference type="RefSeq" id="WP_265268033.1">
    <property type="nucleotide sequence ID" value="NZ_JANFAV010000002.1"/>
</dbReference>
<proteinExistence type="predicted"/>
<comment type="caution">
    <text evidence="3">The sequence shown here is derived from an EMBL/GenBank/DDBJ whole genome shotgun (WGS) entry which is preliminary data.</text>
</comment>
<dbReference type="InterPro" id="IPR011006">
    <property type="entry name" value="CheY-like_superfamily"/>
</dbReference>
<evidence type="ECO:0000313" key="4">
    <source>
        <dbReference type="Proteomes" id="UP001165565"/>
    </source>
</evidence>
<dbReference type="Gene3D" id="3.40.50.2300">
    <property type="match status" value="1"/>
</dbReference>
<evidence type="ECO:0000256" key="1">
    <source>
        <dbReference type="PROSITE-ProRule" id="PRU00169"/>
    </source>
</evidence>
<dbReference type="PROSITE" id="PS50110">
    <property type="entry name" value="RESPONSE_REGULATORY"/>
    <property type="match status" value="1"/>
</dbReference>
<evidence type="ECO:0000259" key="2">
    <source>
        <dbReference type="PROSITE" id="PS50110"/>
    </source>
</evidence>
<protein>
    <submittedName>
        <fullName evidence="3">Response regulator</fullName>
    </submittedName>
</protein>